<sequence length="55" mass="6191">MNEIYCSAEYAVTGATKAEIMQKGLHWFVISLLRAFAIATVRFHSPGVCWSKNEN</sequence>
<reference evidence="1 2" key="1">
    <citation type="submission" date="2019-03" db="EMBL/GenBank/DDBJ databases">
        <title>Genomic Encyclopedia of Type Strains, Phase III (KMG-III): the genomes of soil and plant-associated and newly described type strains.</title>
        <authorList>
            <person name="Whitman W."/>
        </authorList>
    </citation>
    <scope>NUCLEOTIDE SEQUENCE [LARGE SCALE GENOMIC DNA]</scope>
    <source>
        <strain evidence="1 2">CECT 7972</strain>
    </source>
</reference>
<name>A0A4R6ZPK9_9LIST</name>
<protein>
    <submittedName>
        <fullName evidence="1">Uncharacterized protein</fullName>
    </submittedName>
</protein>
<accession>A0A4R6ZPK9</accession>
<dbReference type="EMBL" id="SNZK01000002">
    <property type="protein sequence ID" value="TDR54503.1"/>
    <property type="molecule type" value="Genomic_DNA"/>
</dbReference>
<proteinExistence type="predicted"/>
<dbReference type="AlphaFoldDB" id="A0A4R6ZPK9"/>
<gene>
    <name evidence="1" type="ORF">DFP96_10287</name>
</gene>
<keyword evidence="2" id="KW-1185">Reference proteome</keyword>
<evidence type="ECO:0000313" key="1">
    <source>
        <dbReference type="EMBL" id="TDR54503.1"/>
    </source>
</evidence>
<evidence type="ECO:0000313" key="2">
    <source>
        <dbReference type="Proteomes" id="UP000295558"/>
    </source>
</evidence>
<organism evidence="1 2">
    <name type="scientific">Listeria rocourtiae</name>
    <dbReference type="NCBI Taxonomy" id="647910"/>
    <lineage>
        <taxon>Bacteria</taxon>
        <taxon>Bacillati</taxon>
        <taxon>Bacillota</taxon>
        <taxon>Bacilli</taxon>
        <taxon>Bacillales</taxon>
        <taxon>Listeriaceae</taxon>
        <taxon>Listeria</taxon>
    </lineage>
</organism>
<dbReference type="Proteomes" id="UP000295558">
    <property type="component" value="Unassembled WGS sequence"/>
</dbReference>
<comment type="caution">
    <text evidence="1">The sequence shown here is derived from an EMBL/GenBank/DDBJ whole genome shotgun (WGS) entry which is preliminary data.</text>
</comment>